<protein>
    <submittedName>
        <fullName evidence="1">Uncharacterized protein</fullName>
    </submittedName>
</protein>
<evidence type="ECO:0000313" key="2">
    <source>
        <dbReference type="Proteomes" id="UP001168579"/>
    </source>
</evidence>
<keyword evidence="2" id="KW-1185">Reference proteome</keyword>
<gene>
    <name evidence="1" type="ORF">Q2T41_07045</name>
</gene>
<sequence>MVEVLITNVKLEGHSEEILHFLKNGYPTLKINFDLEDFNRPYPCGHSILRIEGRCIDTVAIIRQLRKKGIECDLLDDKICV</sequence>
<evidence type="ECO:0000313" key="1">
    <source>
        <dbReference type="EMBL" id="MDO1512405.1"/>
    </source>
</evidence>
<dbReference type="EMBL" id="JAUKUC010000001">
    <property type="protein sequence ID" value="MDO1512405.1"/>
    <property type="molecule type" value="Genomic_DNA"/>
</dbReference>
<comment type="caution">
    <text evidence="1">The sequence shown here is derived from an EMBL/GenBank/DDBJ whole genome shotgun (WGS) entry which is preliminary data.</text>
</comment>
<reference evidence="1" key="1">
    <citation type="journal article" date="2014" name="Int. J. Syst. Evol. Microbiol.">
        <title>Complete genome of a new Firmicutes species belonging to the dominant human colonic microbiota ('Ruminococcus bicirculans') reveals two chromosomes and a selective capacity to utilize plant glucans.</title>
        <authorList>
            <consortium name="NISC Comparative Sequencing Program"/>
            <person name="Wegmann U."/>
            <person name="Louis P."/>
            <person name="Goesmann A."/>
            <person name="Henrissat B."/>
            <person name="Duncan S.H."/>
            <person name="Flint H.J."/>
        </authorList>
    </citation>
    <scope>NUCLEOTIDE SEQUENCE</scope>
    <source>
        <strain evidence="1">CECT 8869</strain>
    </source>
</reference>
<proteinExistence type="predicted"/>
<dbReference type="Proteomes" id="UP001168579">
    <property type="component" value="Unassembled WGS sequence"/>
</dbReference>
<accession>A0ABT8RNA5</accession>
<organism evidence="1 2">
    <name type="scientific">Maribacter confluentis</name>
    <dbReference type="NCBI Taxonomy" id="1656093"/>
    <lineage>
        <taxon>Bacteria</taxon>
        <taxon>Pseudomonadati</taxon>
        <taxon>Bacteroidota</taxon>
        <taxon>Flavobacteriia</taxon>
        <taxon>Flavobacteriales</taxon>
        <taxon>Flavobacteriaceae</taxon>
        <taxon>Maribacter</taxon>
    </lineage>
</organism>
<reference evidence="1" key="2">
    <citation type="submission" date="2023-06" db="EMBL/GenBank/DDBJ databases">
        <authorList>
            <person name="Lucena T."/>
            <person name="Sun Q."/>
        </authorList>
    </citation>
    <scope>NUCLEOTIDE SEQUENCE</scope>
    <source>
        <strain evidence="1">CECT 8869</strain>
    </source>
</reference>
<dbReference type="RefSeq" id="WP_304435492.1">
    <property type="nucleotide sequence ID" value="NZ_JAUKUC010000001.1"/>
</dbReference>
<name>A0ABT8RNA5_9FLAO</name>